<sequence>MIRSTCCSIAMGMIQARQHKAEMKIDQHLLSACDLVVTLDPEEAAEAFLEHRGKQHQEARTCAQQQLQHHMALMSQQAPVLSWAAEHMMQKFFTAARQAGAPLSVLPSLMRLTVAAARLLHHPSVEVMDVMLAILMLLMSWETLGSMQSDTLQDFSRSLRMDRVVLAGSIEDDLEALYEACEALLPDSEE</sequence>
<dbReference type="AlphaFoldDB" id="A0AAW1NM90"/>
<evidence type="ECO:0000313" key="2">
    <source>
        <dbReference type="Proteomes" id="UP001465755"/>
    </source>
</evidence>
<organism evidence="1 2">
    <name type="scientific">Symbiochloris irregularis</name>
    <dbReference type="NCBI Taxonomy" id="706552"/>
    <lineage>
        <taxon>Eukaryota</taxon>
        <taxon>Viridiplantae</taxon>
        <taxon>Chlorophyta</taxon>
        <taxon>core chlorophytes</taxon>
        <taxon>Trebouxiophyceae</taxon>
        <taxon>Trebouxiales</taxon>
        <taxon>Trebouxiaceae</taxon>
        <taxon>Symbiochloris</taxon>
    </lineage>
</organism>
<accession>A0AAW1NM90</accession>
<evidence type="ECO:0000313" key="1">
    <source>
        <dbReference type="EMBL" id="KAK9787245.1"/>
    </source>
</evidence>
<name>A0AAW1NM90_9CHLO</name>
<protein>
    <submittedName>
        <fullName evidence="1">Uncharacterized protein</fullName>
    </submittedName>
</protein>
<dbReference type="InterPro" id="IPR027417">
    <property type="entry name" value="P-loop_NTPase"/>
</dbReference>
<dbReference type="Gene3D" id="3.40.50.300">
    <property type="entry name" value="P-loop containing nucleotide triphosphate hydrolases"/>
    <property type="match status" value="1"/>
</dbReference>
<reference evidence="1 2" key="1">
    <citation type="journal article" date="2024" name="Nat. Commun.">
        <title>Phylogenomics reveals the evolutionary origins of lichenization in chlorophyte algae.</title>
        <authorList>
            <person name="Puginier C."/>
            <person name="Libourel C."/>
            <person name="Otte J."/>
            <person name="Skaloud P."/>
            <person name="Haon M."/>
            <person name="Grisel S."/>
            <person name="Petersen M."/>
            <person name="Berrin J.G."/>
            <person name="Delaux P.M."/>
            <person name="Dal Grande F."/>
            <person name="Keller J."/>
        </authorList>
    </citation>
    <scope>NUCLEOTIDE SEQUENCE [LARGE SCALE GENOMIC DNA]</scope>
    <source>
        <strain evidence="1 2">SAG 2036</strain>
    </source>
</reference>
<dbReference type="Proteomes" id="UP001465755">
    <property type="component" value="Unassembled WGS sequence"/>
</dbReference>
<gene>
    <name evidence="1" type="ORF">WJX73_006451</name>
</gene>
<proteinExistence type="predicted"/>
<keyword evidence="2" id="KW-1185">Reference proteome</keyword>
<comment type="caution">
    <text evidence="1">The sequence shown here is derived from an EMBL/GenBank/DDBJ whole genome shotgun (WGS) entry which is preliminary data.</text>
</comment>
<dbReference type="EMBL" id="JALJOQ010000253">
    <property type="protein sequence ID" value="KAK9787245.1"/>
    <property type="molecule type" value="Genomic_DNA"/>
</dbReference>